<dbReference type="Proteomes" id="UP001163828">
    <property type="component" value="Unassembled WGS sequence"/>
</dbReference>
<protein>
    <submittedName>
        <fullName evidence="1">Uncharacterized protein</fullName>
    </submittedName>
</protein>
<proteinExistence type="predicted"/>
<dbReference type="EMBL" id="MU791886">
    <property type="protein sequence ID" value="KAJ3990582.1"/>
    <property type="molecule type" value="Genomic_DNA"/>
</dbReference>
<sequence length="225" mass="24248">MSVRRISSVIGPLFIQPELEYIASEANLADPISPLHVLTLGRPGVSIGDPCSPNARILISAPTPIPHLDPPSNPLHPLRTLVSLPTSMITLQGLLPHNGTVMQIPPLALCPAPCKSQKGRSIQNNQFRPNVRAADQLNAWSSPYAIRQRELLSKQLPNHIINDAFNIAEEGLSGPTKVNYAAGLLCFNQFCNKENIPEDDRMPASEILLAGFVGAFAGTVSGRTI</sequence>
<keyword evidence="2" id="KW-1185">Reference proteome</keyword>
<feature type="non-terminal residue" evidence="1">
    <location>
        <position position="225"/>
    </location>
</feature>
<reference evidence="1" key="1">
    <citation type="submission" date="2022-08" db="EMBL/GenBank/DDBJ databases">
        <authorList>
            <consortium name="DOE Joint Genome Institute"/>
            <person name="Min B."/>
            <person name="Riley R."/>
            <person name="Sierra-Patev S."/>
            <person name="Naranjo-Ortiz M."/>
            <person name="Looney B."/>
            <person name="Konkel Z."/>
            <person name="Slot J.C."/>
            <person name="Sakamoto Y."/>
            <person name="Steenwyk J.L."/>
            <person name="Rokas A."/>
            <person name="Carro J."/>
            <person name="Camarero S."/>
            <person name="Ferreira P."/>
            <person name="Molpeceres G."/>
            <person name="Ruiz-Duenas F.J."/>
            <person name="Serrano A."/>
            <person name="Henrissat B."/>
            <person name="Drula E."/>
            <person name="Hughes K.W."/>
            <person name="Mata J.L."/>
            <person name="Ishikawa N.K."/>
            <person name="Vargas-Isla R."/>
            <person name="Ushijima S."/>
            <person name="Smith C.A."/>
            <person name="Ahrendt S."/>
            <person name="Andreopoulos W."/>
            <person name="He G."/>
            <person name="Labutti K."/>
            <person name="Lipzen A."/>
            <person name="Ng V."/>
            <person name="Sandor L."/>
            <person name="Barry K."/>
            <person name="Martinez A.T."/>
            <person name="Xiao Y."/>
            <person name="Gibbons J.G."/>
            <person name="Terashima K."/>
            <person name="Hibbett D.S."/>
            <person name="Grigoriev I.V."/>
        </authorList>
    </citation>
    <scope>NUCLEOTIDE SEQUENCE</scope>
    <source>
        <strain evidence="1">TFB10827</strain>
    </source>
</reference>
<organism evidence="1 2">
    <name type="scientific">Lentinula boryana</name>
    <dbReference type="NCBI Taxonomy" id="40481"/>
    <lineage>
        <taxon>Eukaryota</taxon>
        <taxon>Fungi</taxon>
        <taxon>Dikarya</taxon>
        <taxon>Basidiomycota</taxon>
        <taxon>Agaricomycotina</taxon>
        <taxon>Agaricomycetes</taxon>
        <taxon>Agaricomycetidae</taxon>
        <taxon>Agaricales</taxon>
        <taxon>Marasmiineae</taxon>
        <taxon>Omphalotaceae</taxon>
        <taxon>Lentinula</taxon>
    </lineage>
</organism>
<name>A0ABQ8PVU7_9AGAR</name>
<evidence type="ECO:0000313" key="2">
    <source>
        <dbReference type="Proteomes" id="UP001163828"/>
    </source>
</evidence>
<gene>
    <name evidence="1" type="ORF">F5050DRAFT_1813886</name>
</gene>
<comment type="caution">
    <text evidence="1">The sequence shown here is derived from an EMBL/GenBank/DDBJ whole genome shotgun (WGS) entry which is preliminary data.</text>
</comment>
<evidence type="ECO:0000313" key="1">
    <source>
        <dbReference type="EMBL" id="KAJ3990582.1"/>
    </source>
</evidence>
<accession>A0ABQ8PVU7</accession>